<comment type="caution">
    <text evidence="2">The sequence shown here is derived from an EMBL/GenBank/DDBJ whole genome shotgun (WGS) entry which is preliminary data.</text>
</comment>
<accession>A0A6G0XUH5</accession>
<dbReference type="AlphaFoldDB" id="A0A6G0XUH5"/>
<sequence length="144" mass="16099">MVEKNKSILLIMDNASSHKAIGVQLTNIRLLMLPANTTSFLQPLDAGIIASFKRGYKRRQMKHAVSLIDGITDGCKLTSKMFAVDVLVAMRWLTEAWEEVPRSTISNCWKHTGIVERGAVERRVPCAIGRFSLDFLLNPSRLDG</sequence>
<dbReference type="Gene3D" id="3.30.420.10">
    <property type="entry name" value="Ribonuclease H-like superfamily/Ribonuclease H"/>
    <property type="match status" value="1"/>
</dbReference>
<dbReference type="VEuPathDB" id="FungiDB:AeMF1_012469"/>
<dbReference type="InterPro" id="IPR036397">
    <property type="entry name" value="RNaseH_sf"/>
</dbReference>
<gene>
    <name evidence="2" type="ORF">Ae201684_000798</name>
</gene>
<dbReference type="InterPro" id="IPR004875">
    <property type="entry name" value="DDE_SF_endonuclease_dom"/>
</dbReference>
<dbReference type="GO" id="GO:0005634">
    <property type="term" value="C:nucleus"/>
    <property type="evidence" value="ECO:0007669"/>
    <property type="project" value="TreeGrafter"/>
</dbReference>
<evidence type="ECO:0000313" key="3">
    <source>
        <dbReference type="Proteomes" id="UP000481153"/>
    </source>
</evidence>
<proteinExistence type="predicted"/>
<reference evidence="2 3" key="1">
    <citation type="submission" date="2019-07" db="EMBL/GenBank/DDBJ databases">
        <title>Genomics analysis of Aphanomyces spp. identifies a new class of oomycete effector associated with host adaptation.</title>
        <authorList>
            <person name="Gaulin E."/>
        </authorList>
    </citation>
    <scope>NUCLEOTIDE SEQUENCE [LARGE SCALE GENOMIC DNA]</scope>
    <source>
        <strain evidence="2 3">ATCC 201684</strain>
    </source>
</reference>
<dbReference type="EMBL" id="VJMJ01000009">
    <property type="protein sequence ID" value="KAF0744310.1"/>
    <property type="molecule type" value="Genomic_DNA"/>
</dbReference>
<keyword evidence="3" id="KW-1185">Reference proteome</keyword>
<name>A0A6G0XUH5_9STRA</name>
<evidence type="ECO:0000259" key="1">
    <source>
        <dbReference type="Pfam" id="PF03184"/>
    </source>
</evidence>
<dbReference type="PANTHER" id="PTHR19303:SF73">
    <property type="entry name" value="PROTEIN PDC2"/>
    <property type="match status" value="1"/>
</dbReference>
<dbReference type="Proteomes" id="UP000481153">
    <property type="component" value="Unassembled WGS sequence"/>
</dbReference>
<organism evidence="2 3">
    <name type="scientific">Aphanomyces euteiches</name>
    <dbReference type="NCBI Taxonomy" id="100861"/>
    <lineage>
        <taxon>Eukaryota</taxon>
        <taxon>Sar</taxon>
        <taxon>Stramenopiles</taxon>
        <taxon>Oomycota</taxon>
        <taxon>Saprolegniomycetes</taxon>
        <taxon>Saprolegniales</taxon>
        <taxon>Verrucalvaceae</taxon>
        <taxon>Aphanomyces</taxon>
    </lineage>
</organism>
<feature type="domain" description="DDE-1" evidence="1">
    <location>
        <begin position="3"/>
        <end position="109"/>
    </location>
</feature>
<evidence type="ECO:0000313" key="2">
    <source>
        <dbReference type="EMBL" id="KAF0744310.1"/>
    </source>
</evidence>
<dbReference type="PANTHER" id="PTHR19303">
    <property type="entry name" value="TRANSPOSON"/>
    <property type="match status" value="1"/>
</dbReference>
<dbReference type="Pfam" id="PF03184">
    <property type="entry name" value="DDE_1"/>
    <property type="match status" value="1"/>
</dbReference>
<dbReference type="InterPro" id="IPR050863">
    <property type="entry name" value="CenT-Element_Derived"/>
</dbReference>
<protein>
    <recommendedName>
        <fullName evidence="1">DDE-1 domain-containing protein</fullName>
    </recommendedName>
</protein>
<dbReference type="GO" id="GO:0003677">
    <property type="term" value="F:DNA binding"/>
    <property type="evidence" value="ECO:0007669"/>
    <property type="project" value="TreeGrafter"/>
</dbReference>